<dbReference type="GO" id="GO:0000245">
    <property type="term" value="P:spliceosomal complex assembly"/>
    <property type="evidence" value="ECO:0007669"/>
    <property type="project" value="EnsemblFungi"/>
</dbReference>
<dbReference type="GO" id="GO:0005737">
    <property type="term" value="C:cytoplasm"/>
    <property type="evidence" value="ECO:0007669"/>
    <property type="project" value="TreeGrafter"/>
</dbReference>
<feature type="compositionally biased region" description="Basic and acidic residues" evidence="3">
    <location>
        <begin position="438"/>
        <end position="449"/>
    </location>
</feature>
<dbReference type="CDD" id="cd12296">
    <property type="entry name" value="RRM1_Prp24"/>
    <property type="match status" value="1"/>
</dbReference>
<dbReference type="InterPro" id="IPR034397">
    <property type="entry name" value="Prp24_RRM1"/>
</dbReference>
<dbReference type="InterPro" id="IPR000504">
    <property type="entry name" value="RRM_dom"/>
</dbReference>
<dbReference type="PANTHER" id="PTHR23003">
    <property type="entry name" value="RNA RECOGNITION MOTIF RRM DOMAIN CONTAINING PROTEIN"/>
    <property type="match status" value="1"/>
</dbReference>
<protein>
    <recommendedName>
        <fullName evidence="4">RRM domain-containing protein</fullName>
    </recommendedName>
</protein>
<evidence type="ECO:0000256" key="3">
    <source>
        <dbReference type="SAM" id="MobiDB-lite"/>
    </source>
</evidence>
<feature type="domain" description="RRM" evidence="4">
    <location>
        <begin position="202"/>
        <end position="280"/>
    </location>
</feature>
<reference evidence="5 6" key="1">
    <citation type="journal article" date="2007" name="Proc. Natl. Acad. Sci. U.S.A.">
        <title>Independent sorting-out of thousands of duplicated gene pairs in two yeast species descended from a whole-genome duplication.</title>
        <authorList>
            <person name="Scannell D.R."/>
            <person name="Frank A.C."/>
            <person name="Conant G.C."/>
            <person name="Byrne K.P."/>
            <person name="Woolfit M."/>
            <person name="Wolfe K.H."/>
        </authorList>
    </citation>
    <scope>NUCLEOTIDE SEQUENCE [LARGE SCALE GENOMIC DNA]</scope>
    <source>
        <strain evidence="6">ATCC 22028 / DSM 70294 / BCRC 21397 / CBS 2163 / NBRC 10782 / NRRL Y-8283 / UCD 57-17</strain>
    </source>
</reference>
<dbReference type="Proteomes" id="UP000000267">
    <property type="component" value="Unassembled WGS sequence"/>
</dbReference>
<keyword evidence="1 2" id="KW-0694">RNA-binding</keyword>
<dbReference type="PhylomeDB" id="A7TRB8"/>
<dbReference type="AlphaFoldDB" id="A7TRB8"/>
<dbReference type="RefSeq" id="XP_001643044.1">
    <property type="nucleotide sequence ID" value="XM_001642994.1"/>
</dbReference>
<feature type="domain" description="RRM" evidence="4">
    <location>
        <begin position="33"/>
        <end position="108"/>
    </location>
</feature>
<dbReference type="InterPro" id="IPR050374">
    <property type="entry name" value="RRT5_SRSF_SR"/>
</dbReference>
<feature type="compositionally biased region" description="Basic and acidic residues" evidence="3">
    <location>
        <begin position="12"/>
        <end position="21"/>
    </location>
</feature>
<dbReference type="GO" id="GO:0005681">
    <property type="term" value="C:spliceosomal complex"/>
    <property type="evidence" value="ECO:0007669"/>
    <property type="project" value="EnsemblFungi"/>
</dbReference>
<dbReference type="Pfam" id="PF00076">
    <property type="entry name" value="RRM_1"/>
    <property type="match status" value="3"/>
</dbReference>
<dbReference type="FunCoup" id="A7TRB8">
    <property type="interactions" value="151"/>
</dbReference>
<accession>A7TRB8</accession>
<evidence type="ECO:0000313" key="6">
    <source>
        <dbReference type="Proteomes" id="UP000000267"/>
    </source>
</evidence>
<dbReference type="EMBL" id="DS480475">
    <property type="protein sequence ID" value="EDO15186.1"/>
    <property type="molecule type" value="Genomic_DNA"/>
</dbReference>
<dbReference type="SMART" id="SM00360">
    <property type="entry name" value="RRM"/>
    <property type="match status" value="4"/>
</dbReference>
<dbReference type="OMA" id="AYIDMAS"/>
<dbReference type="GO" id="GO:0005688">
    <property type="term" value="C:U6 snRNP"/>
    <property type="evidence" value="ECO:0007669"/>
    <property type="project" value="EnsemblFungi"/>
</dbReference>
<evidence type="ECO:0000259" key="4">
    <source>
        <dbReference type="PROSITE" id="PS50102"/>
    </source>
</evidence>
<dbReference type="InterPro" id="IPR035979">
    <property type="entry name" value="RBD_domain_sf"/>
</dbReference>
<dbReference type="CDD" id="cd00590">
    <property type="entry name" value="RRM_SF"/>
    <property type="match status" value="1"/>
</dbReference>
<evidence type="ECO:0000256" key="1">
    <source>
        <dbReference type="ARBA" id="ARBA00022884"/>
    </source>
</evidence>
<dbReference type="SUPFAM" id="SSF54928">
    <property type="entry name" value="RNA-binding domain, RBD"/>
    <property type="match status" value="2"/>
</dbReference>
<feature type="compositionally biased region" description="Basic residues" evidence="3">
    <location>
        <begin position="1"/>
        <end position="11"/>
    </location>
</feature>
<dbReference type="OrthoDB" id="360390at2759"/>
<sequence>MEILSLKRKHHAGDGDIDGKKSKQSLTKNREVATVLVKNLPKSANQTKLRKYFHDCGDIVQIDVMETLDKGGRIARIEFSSHDEVLAALTKTYKKFGQNEITVTKLENCTIWLTNFPPNYRILDLRNIFVQNNVLPLSIRLPSLRYNSNRRFAYVDVISPDIANEMVNYLNEMVIDGFKVVAKLSNPLEKSDRSDAALLEHREIYITNLDSDQITEQKLSEWFSKFGDIERIKLVKNENEPGNTSYAFISFTSSDSATKALELHKETLEGNTITVTLANKKSYLERQEVKRIIYSNRRQNDDLMISLYPLSDKTSKSQVSELLTTNLNIQEADINKILLVSDYQSAIVIMKNRQIAAKCLMALDGIQFQKKKLHCTTIDGMKRSQAQRQKPSSNPQTTYPSENFNITSSKVQTASKSNINKIEDNGSNQNDTSTKPMSNDDFRKMFLGK</sequence>
<evidence type="ECO:0000313" key="5">
    <source>
        <dbReference type="EMBL" id="EDO15186.1"/>
    </source>
</evidence>
<dbReference type="KEGG" id="vpo:Kpol_1069p8"/>
<dbReference type="GO" id="GO:0000244">
    <property type="term" value="P:spliceosomal tri-snRNP complex assembly"/>
    <property type="evidence" value="ECO:0007669"/>
    <property type="project" value="EnsemblFungi"/>
</dbReference>
<dbReference type="Pfam" id="PF05391">
    <property type="entry name" value="Lsm_interact"/>
    <property type="match status" value="1"/>
</dbReference>
<dbReference type="GO" id="GO:0017070">
    <property type="term" value="F:U6 snRNA binding"/>
    <property type="evidence" value="ECO:0007669"/>
    <property type="project" value="EnsemblFungi"/>
</dbReference>
<dbReference type="STRING" id="436907.A7TRB8"/>
<feature type="compositionally biased region" description="Polar residues" evidence="3">
    <location>
        <begin position="384"/>
        <end position="437"/>
    </location>
</feature>
<dbReference type="eggNOG" id="KOG0128">
    <property type="taxonomic scope" value="Eukaryota"/>
</dbReference>
<organism evidence="6">
    <name type="scientific">Vanderwaltozyma polyspora (strain ATCC 22028 / DSM 70294 / BCRC 21397 / CBS 2163 / NBRC 10782 / NRRL Y-8283 / UCD 57-17)</name>
    <name type="common">Kluyveromyces polysporus</name>
    <dbReference type="NCBI Taxonomy" id="436907"/>
    <lineage>
        <taxon>Eukaryota</taxon>
        <taxon>Fungi</taxon>
        <taxon>Dikarya</taxon>
        <taxon>Ascomycota</taxon>
        <taxon>Saccharomycotina</taxon>
        <taxon>Saccharomycetes</taxon>
        <taxon>Saccharomycetales</taxon>
        <taxon>Saccharomycetaceae</taxon>
        <taxon>Vanderwaltozyma</taxon>
    </lineage>
</organism>
<name>A7TRB8_VANPO</name>
<dbReference type="InterPro" id="IPR012677">
    <property type="entry name" value="Nucleotide-bd_a/b_plait_sf"/>
</dbReference>
<dbReference type="GO" id="GO:0003729">
    <property type="term" value="F:mRNA binding"/>
    <property type="evidence" value="ECO:0007669"/>
    <property type="project" value="TreeGrafter"/>
</dbReference>
<dbReference type="InParanoid" id="A7TRB8"/>
<dbReference type="HOGENOM" id="CLU_621223_0_0_1"/>
<proteinExistence type="predicted"/>
<feature type="region of interest" description="Disordered" evidence="3">
    <location>
        <begin position="1"/>
        <end position="25"/>
    </location>
</feature>
<dbReference type="Pfam" id="PF16842">
    <property type="entry name" value="RRM_occluded"/>
    <property type="match status" value="1"/>
</dbReference>
<feature type="region of interest" description="Disordered" evidence="3">
    <location>
        <begin position="382"/>
        <end position="449"/>
    </location>
</feature>
<gene>
    <name evidence="5" type="ORF">Kpol_1069p8</name>
</gene>
<dbReference type="GeneID" id="5543256"/>
<keyword evidence="6" id="KW-1185">Reference proteome</keyword>
<evidence type="ECO:0000256" key="2">
    <source>
        <dbReference type="PROSITE-ProRule" id="PRU00176"/>
    </source>
</evidence>
<dbReference type="InterPro" id="IPR031766">
    <property type="entry name" value="RRM_occluded"/>
</dbReference>
<dbReference type="InterPro" id="IPR008669">
    <property type="entry name" value="LSM_interact"/>
</dbReference>
<dbReference type="PROSITE" id="PS50102">
    <property type="entry name" value="RRM"/>
    <property type="match status" value="2"/>
</dbReference>
<dbReference type="Gene3D" id="3.30.70.330">
    <property type="match status" value="4"/>
</dbReference>